<proteinExistence type="predicted"/>
<evidence type="ECO:0000256" key="1">
    <source>
        <dbReference type="SAM" id="Phobius"/>
    </source>
</evidence>
<keyword evidence="3" id="KW-1185">Reference proteome</keyword>
<feature type="transmembrane region" description="Helical" evidence="1">
    <location>
        <begin position="203"/>
        <end position="220"/>
    </location>
</feature>
<feature type="transmembrane region" description="Helical" evidence="1">
    <location>
        <begin position="133"/>
        <end position="152"/>
    </location>
</feature>
<keyword evidence="1" id="KW-1133">Transmembrane helix</keyword>
<dbReference type="EMBL" id="JBBMEU010000103">
    <property type="protein sequence ID" value="MEQ2423230.1"/>
    <property type="molecule type" value="Genomic_DNA"/>
</dbReference>
<feature type="transmembrane region" description="Helical" evidence="1">
    <location>
        <begin position="99"/>
        <end position="121"/>
    </location>
</feature>
<dbReference type="Proteomes" id="UP001433088">
    <property type="component" value="Unassembled WGS sequence"/>
</dbReference>
<comment type="caution">
    <text evidence="2">The sequence shown here is derived from an EMBL/GenBank/DDBJ whole genome shotgun (WGS) entry which is preliminary data.</text>
</comment>
<protein>
    <recommendedName>
        <fullName evidence="4">Integral membrane protein</fullName>
    </recommendedName>
</protein>
<keyword evidence="1" id="KW-0472">Membrane</keyword>
<dbReference type="RefSeq" id="WP_303267868.1">
    <property type="nucleotide sequence ID" value="NZ_JBBMEU010000103.1"/>
</dbReference>
<feature type="transmembrane region" description="Helical" evidence="1">
    <location>
        <begin position="72"/>
        <end position="93"/>
    </location>
</feature>
<organism evidence="2 3">
    <name type="scientific">Megasphaera intestinihominis</name>
    <dbReference type="NCBI Taxonomy" id="3133159"/>
    <lineage>
        <taxon>Bacteria</taxon>
        <taxon>Bacillati</taxon>
        <taxon>Bacillota</taxon>
        <taxon>Negativicutes</taxon>
        <taxon>Veillonellales</taxon>
        <taxon>Veillonellaceae</taxon>
        <taxon>Megasphaera</taxon>
    </lineage>
</organism>
<accession>A0ABV1CYL3</accession>
<evidence type="ECO:0000313" key="3">
    <source>
        <dbReference type="Proteomes" id="UP001433088"/>
    </source>
</evidence>
<name>A0ABV1CYL3_9FIRM</name>
<reference evidence="2 3" key="1">
    <citation type="submission" date="2024-03" db="EMBL/GenBank/DDBJ databases">
        <title>Human intestinal bacterial collection.</title>
        <authorList>
            <person name="Pauvert C."/>
            <person name="Hitch T.C.A."/>
            <person name="Clavel T."/>
        </authorList>
    </citation>
    <scope>NUCLEOTIDE SEQUENCE [LARGE SCALE GENOMIC DNA]</scope>
    <source>
        <strain evidence="2 3">CLA-AA-H81</strain>
    </source>
</reference>
<gene>
    <name evidence="2" type="ORF">WMO23_10890</name>
</gene>
<keyword evidence="1" id="KW-0812">Transmembrane</keyword>
<evidence type="ECO:0000313" key="2">
    <source>
        <dbReference type="EMBL" id="MEQ2423230.1"/>
    </source>
</evidence>
<feature type="transmembrane region" description="Helical" evidence="1">
    <location>
        <begin position="37"/>
        <end position="60"/>
    </location>
</feature>
<evidence type="ECO:0008006" key="4">
    <source>
        <dbReference type="Google" id="ProtNLM"/>
    </source>
</evidence>
<sequence length="225" mass="26669">MLYNIVTVFLMTTALMPPAILQYYAFEPLLKHRQKVLVLGGYAVLYLMELLFFLYMFVWGPWEHSFILYKKVFVIAWIPHFLWAVVTIRPYVFLHLYVFSIRAACTIFVHTLMALILLAIFHGDSSRPALSAAIYPAQWLFYIVCYMALMPMLRRYFNEVFVKYRHLTTHHYWKYISMLPLFLLLDMYFIMASSDVLIMDRMLLPRSILLLALLIIAQSIRTGLR</sequence>
<feature type="transmembrane region" description="Helical" evidence="1">
    <location>
        <begin position="172"/>
        <end position="191"/>
    </location>
</feature>